<organism evidence="1">
    <name type="scientific">Arundo donax</name>
    <name type="common">Giant reed</name>
    <name type="synonym">Donax arundinaceus</name>
    <dbReference type="NCBI Taxonomy" id="35708"/>
    <lineage>
        <taxon>Eukaryota</taxon>
        <taxon>Viridiplantae</taxon>
        <taxon>Streptophyta</taxon>
        <taxon>Embryophyta</taxon>
        <taxon>Tracheophyta</taxon>
        <taxon>Spermatophyta</taxon>
        <taxon>Magnoliopsida</taxon>
        <taxon>Liliopsida</taxon>
        <taxon>Poales</taxon>
        <taxon>Poaceae</taxon>
        <taxon>PACMAD clade</taxon>
        <taxon>Arundinoideae</taxon>
        <taxon>Arundineae</taxon>
        <taxon>Arundo</taxon>
    </lineage>
</organism>
<accession>A0A0A9GRI8</accession>
<proteinExistence type="predicted"/>
<sequence>MSSLCLFMCCCTYQNFDLLKSTLLLVNSGEILETLENNIIYKSAA</sequence>
<dbReference type="EMBL" id="GBRH01174583">
    <property type="protein sequence ID" value="JAE23313.1"/>
    <property type="molecule type" value="Transcribed_RNA"/>
</dbReference>
<reference evidence="1" key="1">
    <citation type="submission" date="2014-09" db="EMBL/GenBank/DDBJ databases">
        <authorList>
            <person name="Magalhaes I.L.F."/>
            <person name="Oliveira U."/>
            <person name="Santos F.R."/>
            <person name="Vidigal T.H.D.A."/>
            <person name="Brescovit A.D."/>
            <person name="Santos A.J."/>
        </authorList>
    </citation>
    <scope>NUCLEOTIDE SEQUENCE</scope>
    <source>
        <tissue evidence="1">Shoot tissue taken approximately 20 cm above the soil surface</tissue>
    </source>
</reference>
<name>A0A0A9GRI8_ARUDO</name>
<protein>
    <submittedName>
        <fullName evidence="1">Uncharacterized protein</fullName>
    </submittedName>
</protein>
<dbReference type="AlphaFoldDB" id="A0A0A9GRI8"/>
<evidence type="ECO:0000313" key="1">
    <source>
        <dbReference type="EMBL" id="JAE23313.1"/>
    </source>
</evidence>
<reference evidence="1" key="2">
    <citation type="journal article" date="2015" name="Data Brief">
        <title>Shoot transcriptome of the giant reed, Arundo donax.</title>
        <authorList>
            <person name="Barrero R.A."/>
            <person name="Guerrero F.D."/>
            <person name="Moolhuijzen P."/>
            <person name="Goolsby J.A."/>
            <person name="Tidwell J."/>
            <person name="Bellgard S.E."/>
            <person name="Bellgard M.I."/>
        </authorList>
    </citation>
    <scope>NUCLEOTIDE SEQUENCE</scope>
    <source>
        <tissue evidence="1">Shoot tissue taken approximately 20 cm above the soil surface</tissue>
    </source>
</reference>